<keyword evidence="12" id="KW-0472">Membrane</keyword>
<feature type="domain" description="KEN" evidence="14">
    <location>
        <begin position="113"/>
        <end position="244"/>
    </location>
</feature>
<dbReference type="Gene3D" id="1.20.1440.180">
    <property type="entry name" value="KEN domain"/>
    <property type="match status" value="1"/>
</dbReference>
<dbReference type="CDD" id="cd10422">
    <property type="entry name" value="RNase_Ire1"/>
    <property type="match status" value="1"/>
</dbReference>
<dbReference type="GO" id="GO:1990604">
    <property type="term" value="C:IRE1-TRAF2-ASK1 complex"/>
    <property type="evidence" value="ECO:0007669"/>
    <property type="project" value="TreeGrafter"/>
</dbReference>
<dbReference type="InterPro" id="IPR010513">
    <property type="entry name" value="KEN_dom"/>
</dbReference>
<dbReference type="GO" id="GO:0051082">
    <property type="term" value="F:unfolded protein binding"/>
    <property type="evidence" value="ECO:0007669"/>
    <property type="project" value="TreeGrafter"/>
</dbReference>
<dbReference type="InterPro" id="IPR045133">
    <property type="entry name" value="IRE1/2-like"/>
</dbReference>
<dbReference type="SMART" id="SM00580">
    <property type="entry name" value="PUG"/>
    <property type="match status" value="1"/>
</dbReference>
<keyword evidence="5" id="KW-0812">Transmembrane</keyword>
<dbReference type="Pfam" id="PF06479">
    <property type="entry name" value="Ribonuc_2-5A"/>
    <property type="match status" value="1"/>
</dbReference>
<dbReference type="InterPro" id="IPR038357">
    <property type="entry name" value="KEN_sf"/>
</dbReference>
<evidence type="ECO:0000259" key="14">
    <source>
        <dbReference type="PROSITE" id="PS51392"/>
    </source>
</evidence>
<sequence>MLLLLQVDFMHNHFLGNGSSGWQAPEQLRHERQTRAVDLFSLGCVMFFCITGGKHPYGQSLERDTNIVNDRKDLFLIENMPEATDLISQLLHPYPDSRPTAVEVLNHPFFWKPETRLSFLRDASDRLELEDRDSESEILTAVESIKTVALGGSWDAKMDSAFINDIGRYRRYKFDSVRDLLRVIRNKLNHYRELSMEIQGLLGQVPEGFDSYFSSRFPSLVVEVYKVIQRYCADEQIFRIYFQNNHI</sequence>
<comment type="caution">
    <text evidence="15">The sequence shown here is derived from an EMBL/GenBank/DDBJ whole genome shotgun (WGS) entry which is preliminary data.</text>
</comment>
<evidence type="ECO:0000256" key="12">
    <source>
        <dbReference type="ARBA" id="ARBA00023136"/>
    </source>
</evidence>
<dbReference type="Gene3D" id="1.10.510.10">
    <property type="entry name" value="Transferase(Phosphotransferase) domain 1"/>
    <property type="match status" value="1"/>
</dbReference>
<keyword evidence="3" id="KW-0723">Serine/threonine-protein kinase</keyword>
<evidence type="ECO:0000256" key="1">
    <source>
        <dbReference type="ARBA" id="ARBA00004479"/>
    </source>
</evidence>
<feature type="domain" description="Protein kinase" evidence="13">
    <location>
        <begin position="1"/>
        <end position="110"/>
    </location>
</feature>
<reference evidence="15" key="1">
    <citation type="submission" date="2022-07" db="EMBL/GenBank/DDBJ databases">
        <authorList>
            <person name="Macas J."/>
            <person name="Novak P."/>
            <person name="Neumann P."/>
        </authorList>
    </citation>
    <scope>NUCLEOTIDE SEQUENCE</scope>
</reference>
<keyword evidence="6" id="KW-0732">Signal</keyword>
<evidence type="ECO:0000256" key="3">
    <source>
        <dbReference type="ARBA" id="ARBA00022527"/>
    </source>
</evidence>
<evidence type="ECO:0000256" key="8">
    <source>
        <dbReference type="ARBA" id="ARBA00022777"/>
    </source>
</evidence>
<evidence type="ECO:0000259" key="13">
    <source>
        <dbReference type="PROSITE" id="PS50011"/>
    </source>
</evidence>
<dbReference type="InterPro" id="IPR000719">
    <property type="entry name" value="Prot_kinase_dom"/>
</dbReference>
<evidence type="ECO:0000256" key="2">
    <source>
        <dbReference type="ARBA" id="ARBA00012513"/>
    </source>
</evidence>
<keyword evidence="4" id="KW-0808">Transferase</keyword>
<dbReference type="InterPro" id="IPR011009">
    <property type="entry name" value="Kinase-like_dom_sf"/>
</dbReference>
<gene>
    <name evidence="15" type="ORF">CEPIT_LOCUS42104</name>
</gene>
<keyword evidence="8" id="KW-0418">Kinase</keyword>
<keyword evidence="11" id="KW-1133">Transmembrane helix</keyword>
<dbReference type="PROSITE" id="PS51392">
    <property type="entry name" value="KEN"/>
    <property type="match status" value="1"/>
</dbReference>
<proteinExistence type="predicted"/>
<dbReference type="GO" id="GO:0004674">
    <property type="term" value="F:protein serine/threonine kinase activity"/>
    <property type="evidence" value="ECO:0007669"/>
    <property type="project" value="UniProtKB-KW"/>
</dbReference>
<evidence type="ECO:0000256" key="6">
    <source>
        <dbReference type="ARBA" id="ARBA00022729"/>
    </source>
</evidence>
<evidence type="ECO:0000256" key="5">
    <source>
        <dbReference type="ARBA" id="ARBA00022692"/>
    </source>
</evidence>
<dbReference type="AlphaFoldDB" id="A0AAV0GBH1"/>
<dbReference type="GO" id="GO:0005524">
    <property type="term" value="F:ATP binding"/>
    <property type="evidence" value="ECO:0007669"/>
    <property type="project" value="UniProtKB-KW"/>
</dbReference>
<dbReference type="PANTHER" id="PTHR13954">
    <property type="entry name" value="IRE1-RELATED"/>
    <property type="match status" value="1"/>
</dbReference>
<evidence type="ECO:0000256" key="11">
    <source>
        <dbReference type="ARBA" id="ARBA00022989"/>
    </source>
</evidence>
<evidence type="ECO:0000313" key="16">
    <source>
        <dbReference type="Proteomes" id="UP001152523"/>
    </source>
</evidence>
<accession>A0AAV0GBH1</accession>
<evidence type="ECO:0000256" key="4">
    <source>
        <dbReference type="ARBA" id="ARBA00022679"/>
    </source>
</evidence>
<dbReference type="EC" id="2.7.11.1" evidence="2"/>
<keyword evidence="7" id="KW-0547">Nucleotide-binding</keyword>
<organism evidence="15 16">
    <name type="scientific">Cuscuta epithymum</name>
    <dbReference type="NCBI Taxonomy" id="186058"/>
    <lineage>
        <taxon>Eukaryota</taxon>
        <taxon>Viridiplantae</taxon>
        <taxon>Streptophyta</taxon>
        <taxon>Embryophyta</taxon>
        <taxon>Tracheophyta</taxon>
        <taxon>Spermatophyta</taxon>
        <taxon>Magnoliopsida</taxon>
        <taxon>eudicotyledons</taxon>
        <taxon>Gunneridae</taxon>
        <taxon>Pentapetalae</taxon>
        <taxon>asterids</taxon>
        <taxon>lamiids</taxon>
        <taxon>Solanales</taxon>
        <taxon>Convolvulaceae</taxon>
        <taxon>Cuscuteae</taxon>
        <taxon>Cuscuta</taxon>
        <taxon>Cuscuta subgen. Cuscuta</taxon>
    </lineage>
</organism>
<comment type="subcellular location">
    <subcellularLocation>
        <location evidence="1">Membrane</location>
        <topology evidence="1">Single-pass type I membrane protein</topology>
    </subcellularLocation>
</comment>
<keyword evidence="16" id="KW-1185">Reference proteome</keyword>
<keyword evidence="9" id="KW-0378">Hydrolase</keyword>
<evidence type="ECO:0000256" key="10">
    <source>
        <dbReference type="ARBA" id="ARBA00022840"/>
    </source>
</evidence>
<evidence type="ECO:0000256" key="9">
    <source>
        <dbReference type="ARBA" id="ARBA00022801"/>
    </source>
</evidence>
<dbReference type="PROSITE" id="PS50011">
    <property type="entry name" value="PROTEIN_KINASE_DOM"/>
    <property type="match status" value="1"/>
</dbReference>
<dbReference type="Proteomes" id="UP001152523">
    <property type="component" value="Unassembled WGS sequence"/>
</dbReference>
<keyword evidence="10" id="KW-0067">ATP-binding</keyword>
<dbReference type="FunFam" id="1.20.1440.180:FF:000002">
    <property type="entry name" value="Serine/threonine-protein kinase/endoribonuclease IRE1"/>
    <property type="match status" value="1"/>
</dbReference>
<dbReference type="GO" id="GO:0016787">
    <property type="term" value="F:hydrolase activity"/>
    <property type="evidence" value="ECO:0007669"/>
    <property type="project" value="UniProtKB-KW"/>
</dbReference>
<dbReference type="GO" id="GO:0006397">
    <property type="term" value="P:mRNA processing"/>
    <property type="evidence" value="ECO:0007669"/>
    <property type="project" value="InterPro"/>
</dbReference>
<dbReference type="GO" id="GO:0036498">
    <property type="term" value="P:IRE1-mediated unfolded protein response"/>
    <property type="evidence" value="ECO:0007669"/>
    <property type="project" value="TreeGrafter"/>
</dbReference>
<dbReference type="SUPFAM" id="SSF56112">
    <property type="entry name" value="Protein kinase-like (PK-like)"/>
    <property type="match status" value="1"/>
</dbReference>
<protein>
    <recommendedName>
        <fullName evidence="2">non-specific serine/threonine protein kinase</fullName>
        <ecNumber evidence="2">2.7.11.1</ecNumber>
    </recommendedName>
</protein>
<dbReference type="EMBL" id="CAMAPF010001073">
    <property type="protein sequence ID" value="CAH9145289.1"/>
    <property type="molecule type" value="Genomic_DNA"/>
</dbReference>
<dbReference type="GO" id="GO:0004521">
    <property type="term" value="F:RNA endonuclease activity"/>
    <property type="evidence" value="ECO:0007669"/>
    <property type="project" value="InterPro"/>
</dbReference>
<name>A0AAV0GBH1_9ASTE</name>
<dbReference type="Pfam" id="PF00069">
    <property type="entry name" value="Pkinase"/>
    <property type="match status" value="1"/>
</dbReference>
<dbReference type="PANTHER" id="PTHR13954:SF27">
    <property type="entry name" value="SERINE_THREONINE-PROTEIN KINASE_ENDORIBONUCLEASE IRE1B"/>
    <property type="match status" value="1"/>
</dbReference>
<evidence type="ECO:0000256" key="7">
    <source>
        <dbReference type="ARBA" id="ARBA00022741"/>
    </source>
</evidence>
<evidence type="ECO:0000313" key="15">
    <source>
        <dbReference type="EMBL" id="CAH9145289.1"/>
    </source>
</evidence>